<dbReference type="EMBL" id="HQ420893">
    <property type="protein sequence ID" value="ADZ29323.1"/>
    <property type="molecule type" value="Genomic_DNA"/>
</dbReference>
<dbReference type="Pfam" id="PF04395">
    <property type="entry name" value="Poxvirus_B22R"/>
    <property type="match status" value="1"/>
</dbReference>
<keyword evidence="2" id="KW-0472">Membrane</keyword>
<organismHost>
    <name type="scientific">Myodes glareolus</name>
    <name type="common">Bank vole</name>
    <name type="synonym">Clethrionomys glareolus</name>
    <dbReference type="NCBI Taxonomy" id="447135"/>
</organismHost>
<organismHost>
    <name type="scientific">Loxodonta africana</name>
    <name type="common">African elephant</name>
    <dbReference type="NCBI Taxonomy" id="9785"/>
</organismHost>
<organismHost>
    <name type="scientific">Bos taurus</name>
    <name type="common">Bovine</name>
    <dbReference type="NCBI Taxonomy" id="9913"/>
</organismHost>
<evidence type="ECO:0000256" key="2">
    <source>
        <dbReference type="SAM" id="Phobius"/>
    </source>
</evidence>
<dbReference type="Proteomes" id="UP000113999">
    <property type="component" value="Segment"/>
</dbReference>
<keyword evidence="2" id="KW-1133">Transmembrane helix</keyword>
<evidence type="ECO:0000259" key="4">
    <source>
        <dbReference type="Pfam" id="PF13169"/>
    </source>
</evidence>
<reference evidence="5 6" key="1">
    <citation type="journal article" date="2011" name="PLoS ONE">
        <title>Chasing Jenner's Vaccine: Revisiting Cowpox Virus Classification.</title>
        <authorList>
            <person name="Carroll D.S."/>
            <person name="Emerson G.L."/>
            <person name="Li Y."/>
            <person name="Sammons S."/>
            <person name="Olson V."/>
            <person name="Frace M."/>
            <person name="Nakazawa Y."/>
            <person name="Czerny C.P."/>
            <person name="Tryland M."/>
            <person name="Kolodziejek J."/>
            <person name="Nowotny N."/>
            <person name="Olsen-Rasmussen M."/>
            <person name="Khristova M."/>
            <person name="Govil D."/>
            <person name="Karem K."/>
            <person name="Damon I.K."/>
            <person name="Meyer H."/>
        </authorList>
    </citation>
    <scope>NUCLEOTIDE SEQUENCE [LARGE SCALE GENOMIC DNA]</scope>
    <source>
        <strain evidence="5">Finland_2000_MAN</strain>
    </source>
</reference>
<dbReference type="Pfam" id="PF13169">
    <property type="entry name" value="Poxvirus_B22R_N"/>
    <property type="match status" value="1"/>
</dbReference>
<feature type="transmembrane region" description="Helical" evidence="2">
    <location>
        <begin position="1875"/>
        <end position="1899"/>
    </location>
</feature>
<dbReference type="InterPro" id="IPR025128">
    <property type="entry name" value="Poxvirus_B22R_C_dom"/>
</dbReference>
<organismHost>
    <name type="scientific">Mus musculus</name>
    <name type="common">Mouse</name>
    <dbReference type="NCBI Taxonomy" id="10090"/>
</organismHost>
<feature type="compositionally biased region" description="Pro residues" evidence="1">
    <location>
        <begin position="763"/>
        <end position="788"/>
    </location>
</feature>
<dbReference type="Pfam" id="PF13168">
    <property type="entry name" value="Poxvirus_B22R_C"/>
    <property type="match status" value="1"/>
</dbReference>
<sequence>MNLQKLSLAIYLTATCSWCYETCMRKTALYHDIQLEHVEDNKDSVASLPYKYLQVVNQRERSRLLATFNWTGISESVRNEFIKICDVNGTYLYNYTIAVSIIIDSTEELPTVTPITTYEPSTYNYTIDDSTVITTEELQVTPSPTPTYAPVTTPLPTSAVPYDQRSNNNVSTISIQVLSKILGVNETELTNYLITHKNDTVDNNTINNNITVNNTKVDDETSDNNTLHGNIGFLEINNCYNVSVSDASFRITLVNDTSEEILLMLTGTSSSDTFISSTNITECLKTLINNTSNITDVRITQNMNVTSNCDKCSMNLMASVIPAVNEFNNTLMKIGVKDDENNTVYNYYNCKLTTNSTCDELINLDEVINNITLTNIIRNSVSTTNSRKRRDLNGEFEFSTSKELDCLYESYGVNEDVSHCFASPRRRRSDDKKEYMDMKLFDHAKKDLRIDSVIPRGTTHFQVGASGASGGVVGDRSPFQNVKSRASLLAEKIMPRVPTTATEEQLYATVNKQTKLPAGVKSTPFTEALVSTINQKLSSAKEVTYASLNLPGSSGYVHRPSDSVIYSSIRLSRLPSDSDSDYEDIQTVVKEYNERYGRPVSRTQSSSSESDFEDIDTVVREIKQQKYGGASRVRTSSSSSDFEDIDTVVREYRQKYGNAMAKGRSSSPKSDPLYSTVKKTTKSLSGGVDIVTKQSDYSLLPDVNTGSSIVSPLTRKGATRRPRRPTNDGLQSPNPPPRNPRRPLPQHDDYSPPQVPQRDYSPPQVPQRRPPPLPPKPVQNPPRLPPRPAGQLPPIDQPDKGFSKFVSPRRCRRASSGVICGMIQSKPNDDTYSLLQRPKIEPEYAEVGNGIPKNNVPVIGNKHSKKYTSTMSKISTKFDKSTAFGAAMLLTGQQAISQQTRSTALSRKDQMSKEEKIFEAVTMSLSSIGSTLTSAGMVGGPKLMIAGMAITAITGIIDTIKDIYYLFSGQERPVDPVVKLFNTYSGLLSDNNKMGVRKCLTPGDDTLIYIAYRNDTSFKQNTDATALYFLDVIDSEILYLNTSNLVLEYQLKVACPIGTLRSVDVDITAYTILYDTADNIKKYKFIRMATLLSKHPVIRLTCGLAATLVIKPYEVPISDMQLLKMATPGEPESTKSIPSDVCDRYPLKKFYLLAGGCPYDTSQTFIVHTTCSILLRTATRDQFRNRWVVQNPFRQEGEYKQLFTFSKYDFNDTIIDPNGVAGHASFCTNRSSNQCFWSEPMILEDVSSCSSRTRKIYVKLGIFNAEGFNSFVLNCPTGSTPTYIKHKNADSDNVIIELPVGDYGTAKLYSATKPSRIAVFCTHNYDKRFKSDIIVLMFNKHSGFPFWTMYTGSATGRDRMFTELSKEMPFRSRYCDNRRRSGCYYAGIPFHEDSVETDIHYGPEIMLKETYDTNSIDPRVITKSKTHFPSPISVKFMADNLGNGYDNPNSFWEDAKTKKRTYSAMTIKVLPCTVRNKNINFGHNYGDIISNMVYAQSTSQDYGDGTKYTFKSVTRSDHECESSLDLASKEVTVTCPAFSIPRNISTYEGLCFSVTTSKDHCATGIGWLKSNGYGKEDADKGRSCYHHWFYITRSLDYYCSYQDDWKSTWPDYDPCKSYIHIEYRDTWIESNVLQQPPYTFEFTHDNSNEYVDKEISNKLNDLYNEYKKIMEYSDGSLPASINRLAKALTSEGREIASVNIDGNLLDIAYQADKEKMADIQTRINDITRDLFMHTLSDKDIKDIIESEEGKRCCIIDVKNNRVEKYYPIDNYLCGTLDDYIYTSVEYNKSYVLVNDTYMSYDYLESSGIVVLSCYEMTIISLDTKDAKDAIENEIITSAVAEALNDMFKEFDKNVSAIIIKEEDNYLNSSPDIYHIIYIIGGTILLLLVIILILAIYIACNKYRTRKYKIMKYDNRSIKSEHHDSLETVSMEIIDNRY</sequence>
<gene>
    <name evidence="5" type="ORF">CPXV_FIN2000_MAN_206</name>
</gene>
<evidence type="ECO:0008006" key="7">
    <source>
        <dbReference type="Google" id="ProtNLM"/>
    </source>
</evidence>
<organismHost>
    <name type="scientific">Felis catus</name>
    <name type="common">Cat</name>
    <name type="synonym">Felis silvestris catus</name>
    <dbReference type="NCBI Taxonomy" id="9685"/>
</organismHost>
<organismHost>
    <name type="scientific">Homo sapiens</name>
    <name type="common">Human</name>
    <dbReference type="NCBI Taxonomy" id="9606"/>
</organismHost>
<evidence type="ECO:0000313" key="5">
    <source>
        <dbReference type="EMBL" id="ADZ29323.1"/>
    </source>
</evidence>
<organism evidence="5 6">
    <name type="scientific">Cowpox virus</name>
    <name type="common">CPV</name>
    <dbReference type="NCBI Taxonomy" id="10243"/>
    <lineage>
        <taxon>Viruses</taxon>
        <taxon>Varidnaviria</taxon>
        <taxon>Bamfordvirae</taxon>
        <taxon>Nucleocytoviricota</taxon>
        <taxon>Pokkesviricetes</taxon>
        <taxon>Chitovirales</taxon>
        <taxon>Poxviridae</taxon>
        <taxon>Chordopoxvirinae</taxon>
        <taxon>Orthopoxvirus</taxon>
        <taxon>Orthopoxvirus cowpox</taxon>
    </lineage>
</organism>
<dbReference type="InterPro" id="IPR007490">
    <property type="entry name" value="Poxvirus_B22"/>
</dbReference>
<evidence type="ECO:0000313" key="6">
    <source>
        <dbReference type="Proteomes" id="UP000113999"/>
    </source>
</evidence>
<accession>G0XTR1</accession>
<feature type="domain" description="Poxvirus B22R protein C-terminal" evidence="3">
    <location>
        <begin position="915"/>
        <end position="1108"/>
    </location>
</feature>
<protein>
    <recommendedName>
        <fullName evidence="7">CPXV219 protein</fullName>
    </recommendedName>
</protein>
<feature type="domain" description="Poxvirus B22R protein N-terminal" evidence="4">
    <location>
        <begin position="21"/>
        <end position="105"/>
    </location>
</feature>
<name>G0XTR1_COWPX</name>
<keyword evidence="2" id="KW-0812">Transmembrane</keyword>
<organismHost>
    <name type="scientific">Apodemus sylvaticus</name>
    <name type="common">European woodmouse</name>
    <dbReference type="NCBI Taxonomy" id="10129"/>
</organismHost>
<evidence type="ECO:0000259" key="3">
    <source>
        <dbReference type="Pfam" id="PF13168"/>
    </source>
</evidence>
<organismHost>
    <name type="scientific">Microtus agrestis</name>
    <name type="common">Short-tailed field vole</name>
    <dbReference type="NCBI Taxonomy" id="29092"/>
</organismHost>
<proteinExistence type="predicted"/>
<dbReference type="InterPro" id="IPR025133">
    <property type="entry name" value="Poxvirus_B22R_N_dom"/>
</dbReference>
<feature type="region of interest" description="Disordered" evidence="1">
    <location>
        <begin position="699"/>
        <end position="809"/>
    </location>
</feature>
<evidence type="ECO:0000256" key="1">
    <source>
        <dbReference type="SAM" id="MobiDB-lite"/>
    </source>
</evidence>